<feature type="domain" description="Protein kinase" evidence="6">
    <location>
        <begin position="1"/>
        <end position="205"/>
    </location>
</feature>
<proteinExistence type="predicted"/>
<dbReference type="SUPFAM" id="SSF56112">
    <property type="entry name" value="Protein kinase-like (PK-like)"/>
    <property type="match status" value="1"/>
</dbReference>
<dbReference type="Proteomes" id="UP001314170">
    <property type="component" value="Unassembled WGS sequence"/>
</dbReference>
<dbReference type="GO" id="GO:0005524">
    <property type="term" value="F:ATP binding"/>
    <property type="evidence" value="ECO:0007669"/>
    <property type="project" value="InterPro"/>
</dbReference>
<gene>
    <name evidence="7" type="ORF">DCAF_LOCUS21795</name>
</gene>
<name>A0AAV1SF18_9ROSI</name>
<dbReference type="SMART" id="SM00220">
    <property type="entry name" value="S_TKc"/>
    <property type="match status" value="1"/>
</dbReference>
<comment type="catalytic activity">
    <reaction evidence="5">
        <text>L-seryl-[protein] + ATP = O-phospho-L-seryl-[protein] + ADP + H(+)</text>
        <dbReference type="Rhea" id="RHEA:17989"/>
        <dbReference type="Rhea" id="RHEA-COMP:9863"/>
        <dbReference type="Rhea" id="RHEA-COMP:11604"/>
        <dbReference type="ChEBI" id="CHEBI:15378"/>
        <dbReference type="ChEBI" id="CHEBI:29999"/>
        <dbReference type="ChEBI" id="CHEBI:30616"/>
        <dbReference type="ChEBI" id="CHEBI:83421"/>
        <dbReference type="ChEBI" id="CHEBI:456216"/>
        <dbReference type="EC" id="2.7.11.1"/>
    </reaction>
</comment>
<dbReference type="EMBL" id="CAWUPB010001173">
    <property type="protein sequence ID" value="CAK7349085.1"/>
    <property type="molecule type" value="Genomic_DNA"/>
</dbReference>
<dbReference type="AlphaFoldDB" id="A0AAV1SF18"/>
<evidence type="ECO:0000256" key="3">
    <source>
        <dbReference type="ARBA" id="ARBA00022777"/>
    </source>
</evidence>
<dbReference type="InterPro" id="IPR011009">
    <property type="entry name" value="Kinase-like_dom_sf"/>
</dbReference>
<reference evidence="7 8" key="1">
    <citation type="submission" date="2024-01" db="EMBL/GenBank/DDBJ databases">
        <authorList>
            <person name="Waweru B."/>
        </authorList>
    </citation>
    <scope>NUCLEOTIDE SEQUENCE [LARGE SCALE GENOMIC DNA]</scope>
</reference>
<protein>
    <recommendedName>
        <fullName evidence="1">non-specific serine/threonine protein kinase</fullName>
        <ecNumber evidence="1">2.7.11.1</ecNumber>
    </recommendedName>
</protein>
<comment type="catalytic activity">
    <reaction evidence="4">
        <text>L-threonyl-[protein] + ATP = O-phospho-L-threonyl-[protein] + ADP + H(+)</text>
        <dbReference type="Rhea" id="RHEA:46608"/>
        <dbReference type="Rhea" id="RHEA-COMP:11060"/>
        <dbReference type="Rhea" id="RHEA-COMP:11605"/>
        <dbReference type="ChEBI" id="CHEBI:15378"/>
        <dbReference type="ChEBI" id="CHEBI:30013"/>
        <dbReference type="ChEBI" id="CHEBI:30616"/>
        <dbReference type="ChEBI" id="CHEBI:61977"/>
        <dbReference type="ChEBI" id="CHEBI:456216"/>
        <dbReference type="EC" id="2.7.11.1"/>
    </reaction>
</comment>
<evidence type="ECO:0000313" key="7">
    <source>
        <dbReference type="EMBL" id="CAK7349085.1"/>
    </source>
</evidence>
<keyword evidence="8" id="KW-1185">Reference proteome</keyword>
<evidence type="ECO:0000256" key="1">
    <source>
        <dbReference type="ARBA" id="ARBA00012513"/>
    </source>
</evidence>
<dbReference type="GO" id="GO:0004674">
    <property type="term" value="F:protein serine/threonine kinase activity"/>
    <property type="evidence" value="ECO:0007669"/>
    <property type="project" value="UniProtKB-KW"/>
</dbReference>
<dbReference type="PROSITE" id="PS50011">
    <property type="entry name" value="PROTEIN_KINASE_DOM"/>
    <property type="match status" value="1"/>
</dbReference>
<evidence type="ECO:0000313" key="8">
    <source>
        <dbReference type="Proteomes" id="UP001314170"/>
    </source>
</evidence>
<keyword evidence="2" id="KW-0723">Serine/threonine-protein kinase</keyword>
<sequence>MRCFSPPSSFGPFLSAPDVALSYEQNSCDILVADNFHLVVDTCPNKDAFCIENMPYSNSTRSVDQEDEPFVEIDPTGRDLNCSNIFINGNTGEIKIGDFGFATMLGKDHVAHSILGTPEFMAPELYDGNYTEAVDVYSLGMCLLELATLEIPYFECDDFVKIYKKVTSRVKPMALQKARNLAVKACLAGQNDRPSATEILQDSFFDGLDDDENCDTTPGPGFLVISLTHSNLNLITTLFFFLVGNLATSKAPGFY</sequence>
<dbReference type="Gene3D" id="1.10.510.10">
    <property type="entry name" value="Transferase(Phosphotransferase) domain 1"/>
    <property type="match status" value="1"/>
</dbReference>
<accession>A0AAV1SF18</accession>
<dbReference type="InterPro" id="IPR000719">
    <property type="entry name" value="Prot_kinase_dom"/>
</dbReference>
<dbReference type="InterPro" id="IPR050588">
    <property type="entry name" value="WNK_Ser-Thr_kinase"/>
</dbReference>
<dbReference type="EC" id="2.7.11.1" evidence="1"/>
<keyword evidence="3" id="KW-0808">Transferase</keyword>
<evidence type="ECO:0000256" key="4">
    <source>
        <dbReference type="ARBA" id="ARBA00047899"/>
    </source>
</evidence>
<comment type="caution">
    <text evidence="7">The sequence shown here is derived from an EMBL/GenBank/DDBJ whole genome shotgun (WGS) entry which is preliminary data.</text>
</comment>
<evidence type="ECO:0000259" key="6">
    <source>
        <dbReference type="PROSITE" id="PS50011"/>
    </source>
</evidence>
<keyword evidence="3" id="KW-0418">Kinase</keyword>
<dbReference type="Pfam" id="PF00069">
    <property type="entry name" value="Pkinase"/>
    <property type="match status" value="1"/>
</dbReference>
<dbReference type="PANTHER" id="PTHR13902">
    <property type="entry name" value="SERINE/THREONINE-PROTEIN KINASE WNK WITH NO LYSINE -RELATED"/>
    <property type="match status" value="1"/>
</dbReference>
<evidence type="ECO:0000256" key="2">
    <source>
        <dbReference type="ARBA" id="ARBA00022527"/>
    </source>
</evidence>
<evidence type="ECO:0000256" key="5">
    <source>
        <dbReference type="ARBA" id="ARBA00048679"/>
    </source>
</evidence>
<organism evidence="7 8">
    <name type="scientific">Dovyalis caffra</name>
    <dbReference type="NCBI Taxonomy" id="77055"/>
    <lineage>
        <taxon>Eukaryota</taxon>
        <taxon>Viridiplantae</taxon>
        <taxon>Streptophyta</taxon>
        <taxon>Embryophyta</taxon>
        <taxon>Tracheophyta</taxon>
        <taxon>Spermatophyta</taxon>
        <taxon>Magnoliopsida</taxon>
        <taxon>eudicotyledons</taxon>
        <taxon>Gunneridae</taxon>
        <taxon>Pentapetalae</taxon>
        <taxon>rosids</taxon>
        <taxon>fabids</taxon>
        <taxon>Malpighiales</taxon>
        <taxon>Salicaceae</taxon>
        <taxon>Flacourtieae</taxon>
        <taxon>Dovyalis</taxon>
    </lineage>
</organism>